<evidence type="ECO:0000256" key="1">
    <source>
        <dbReference type="SAM" id="MobiDB-lite"/>
    </source>
</evidence>
<keyword evidence="3" id="KW-1185">Reference proteome</keyword>
<gene>
    <name evidence="2" type="ORF">DI270_015420</name>
</gene>
<evidence type="ECO:0000313" key="3">
    <source>
        <dbReference type="Proteomes" id="UP000262538"/>
    </source>
</evidence>
<feature type="region of interest" description="Disordered" evidence="1">
    <location>
        <begin position="368"/>
        <end position="388"/>
    </location>
</feature>
<reference evidence="2 3" key="1">
    <citation type="submission" date="2018-08" db="EMBL/GenBank/DDBJ databases">
        <title>Microbispora. triticiradicis sp. nov., a novel actinomycete isolated from the root of wheat (Triticum aestivum L.)).</title>
        <authorList>
            <person name="Han C."/>
        </authorList>
    </citation>
    <scope>NUCLEOTIDE SEQUENCE [LARGE SCALE GENOMIC DNA]</scope>
    <source>
        <strain evidence="2 3">NEAU-HRDPA2-9</strain>
    </source>
</reference>
<sequence>MSIELAVALGAIATKAAVTALLQQGAWDDANWAIVAHQVIDAVVGVRNRPDAGVQRIGQRLDVLERQIAAVGRKVDLIPVREFDEHMAAGRRYMRDLRDQWRTAYDRYALVERAQHEFVRAFGIAENMKDASRQALADTAIAGCWLWVPSMPDVIKTIGQARLILEQELLFGATLPTSSYADVVGLCRAYGECPAWTGNPVVPASGPPTPGARVAVRAEYNRWTRCAGVDMRVNPAGDDGARQRAVTTRGGPVIPVVTAPGPQERVTIELHNRRADWISVSVTADAVVVRLPQHHKLPGQNRVAPGGSAALTLPRPGFPVSFSPYGSPSGLPSDQYFASPRNGLASNTSPIPPIPAIGFVLPQRSRRLQAAPPPSTPRIPPPRRNQRTSWWQSAMDWFEENW</sequence>
<proteinExistence type="predicted"/>
<comment type="caution">
    <text evidence="2">The sequence shown here is derived from an EMBL/GenBank/DDBJ whole genome shotgun (WGS) entry which is preliminary data.</text>
</comment>
<dbReference type="Proteomes" id="UP000262538">
    <property type="component" value="Unassembled WGS sequence"/>
</dbReference>
<protein>
    <submittedName>
        <fullName evidence="2">Uncharacterized protein</fullName>
    </submittedName>
</protein>
<evidence type="ECO:0000313" key="2">
    <source>
        <dbReference type="EMBL" id="RGA04103.1"/>
    </source>
</evidence>
<name>A0ABX9LJF0_9ACTN</name>
<organism evidence="2 3">
    <name type="scientific">Microbispora triticiradicis</name>
    <dbReference type="NCBI Taxonomy" id="2200763"/>
    <lineage>
        <taxon>Bacteria</taxon>
        <taxon>Bacillati</taxon>
        <taxon>Actinomycetota</taxon>
        <taxon>Actinomycetes</taxon>
        <taxon>Streptosporangiales</taxon>
        <taxon>Streptosporangiaceae</taxon>
        <taxon>Microbispora</taxon>
    </lineage>
</organism>
<feature type="compositionally biased region" description="Pro residues" evidence="1">
    <location>
        <begin position="371"/>
        <end position="383"/>
    </location>
</feature>
<dbReference type="EMBL" id="QFZU02000064">
    <property type="protein sequence ID" value="RGA04103.1"/>
    <property type="molecule type" value="Genomic_DNA"/>
</dbReference>
<accession>A0ABX9LJF0</accession>
<dbReference type="RefSeq" id="WP_111700585.1">
    <property type="nucleotide sequence ID" value="NZ_QFZU02000064.1"/>
</dbReference>